<gene>
    <name evidence="3" type="ORF">S01H4_52820</name>
</gene>
<dbReference type="AlphaFoldDB" id="X1D3S6"/>
<accession>X1D3S6</accession>
<dbReference type="CDD" id="cd09726">
    <property type="entry name" value="RAMP_I_III"/>
    <property type="match status" value="1"/>
</dbReference>
<sequence>MSVINIKKVKKSSRELFKLPFYKFQVKLTVLRNNYVLIGSSKDELGPISEEIFEESIEFDTKLKKIAEKIEPMRSTILINGKPYIPGSTLKGMIRFRV</sequence>
<proteinExistence type="predicted"/>
<evidence type="ECO:0000259" key="2">
    <source>
        <dbReference type="Pfam" id="PF03787"/>
    </source>
</evidence>
<feature type="non-terminal residue" evidence="3">
    <location>
        <position position="98"/>
    </location>
</feature>
<dbReference type="Pfam" id="PF03787">
    <property type="entry name" value="RAMPs"/>
    <property type="match status" value="1"/>
</dbReference>
<evidence type="ECO:0000313" key="3">
    <source>
        <dbReference type="EMBL" id="GAH15386.1"/>
    </source>
</evidence>
<feature type="domain" description="CRISPR type III-associated protein" evidence="2">
    <location>
        <begin position="77"/>
        <end position="97"/>
    </location>
</feature>
<dbReference type="EMBL" id="BART01030216">
    <property type="protein sequence ID" value="GAH15386.1"/>
    <property type="molecule type" value="Genomic_DNA"/>
</dbReference>
<dbReference type="InterPro" id="IPR005537">
    <property type="entry name" value="RAMP_III_fam"/>
</dbReference>
<organism evidence="3">
    <name type="scientific">marine sediment metagenome</name>
    <dbReference type="NCBI Taxonomy" id="412755"/>
    <lineage>
        <taxon>unclassified sequences</taxon>
        <taxon>metagenomes</taxon>
        <taxon>ecological metagenomes</taxon>
    </lineage>
</organism>
<name>X1D3S6_9ZZZZ</name>
<evidence type="ECO:0000256" key="1">
    <source>
        <dbReference type="ARBA" id="ARBA00023118"/>
    </source>
</evidence>
<keyword evidence="1" id="KW-0051">Antiviral defense</keyword>
<reference evidence="3" key="1">
    <citation type="journal article" date="2014" name="Front. Microbiol.">
        <title>High frequency of phylogenetically diverse reductive dehalogenase-homologous genes in deep subseafloor sedimentary metagenomes.</title>
        <authorList>
            <person name="Kawai M."/>
            <person name="Futagami T."/>
            <person name="Toyoda A."/>
            <person name="Takaki Y."/>
            <person name="Nishi S."/>
            <person name="Hori S."/>
            <person name="Arai W."/>
            <person name="Tsubouchi T."/>
            <person name="Morono Y."/>
            <person name="Uchiyama I."/>
            <person name="Ito T."/>
            <person name="Fujiyama A."/>
            <person name="Inagaki F."/>
            <person name="Takami H."/>
        </authorList>
    </citation>
    <scope>NUCLEOTIDE SEQUENCE</scope>
    <source>
        <strain evidence="3">Expedition CK06-06</strain>
    </source>
</reference>
<comment type="caution">
    <text evidence="3">The sequence shown here is derived from an EMBL/GenBank/DDBJ whole genome shotgun (WGS) entry which is preliminary data.</text>
</comment>
<protein>
    <recommendedName>
        <fullName evidence="2">CRISPR type III-associated protein domain-containing protein</fullName>
    </recommendedName>
</protein>
<dbReference type="GO" id="GO:0051607">
    <property type="term" value="P:defense response to virus"/>
    <property type="evidence" value="ECO:0007669"/>
    <property type="project" value="UniProtKB-KW"/>
</dbReference>